<dbReference type="NCBIfam" id="TIGR02274">
    <property type="entry name" value="dCTP_deam"/>
    <property type="match status" value="1"/>
</dbReference>
<comment type="caution">
    <text evidence="4">Lacks conserved residue(s) required for the propagation of feature annotation.</text>
</comment>
<dbReference type="FunFam" id="2.70.40.10:FF:000005">
    <property type="entry name" value="dCTP deaminase, dUMP-forming"/>
    <property type="match status" value="1"/>
</dbReference>
<dbReference type="Proteomes" id="UP000463983">
    <property type="component" value="Chromosome"/>
</dbReference>
<dbReference type="GO" id="GO:0006229">
    <property type="term" value="P:dUTP biosynthetic process"/>
    <property type="evidence" value="ECO:0007669"/>
    <property type="project" value="InterPro"/>
</dbReference>
<dbReference type="GO" id="GO:0006226">
    <property type="term" value="P:dUMP biosynthetic process"/>
    <property type="evidence" value="ECO:0007669"/>
    <property type="project" value="UniProtKB-UniRule"/>
</dbReference>
<evidence type="ECO:0000256" key="4">
    <source>
        <dbReference type="HAMAP-Rule" id="MF_00146"/>
    </source>
</evidence>
<name>A0A857N8V1_9BACT</name>
<comment type="pathway">
    <text evidence="4">Pyrimidine metabolism; dUMP biosynthesis; dUMP from dCTP: step 1/1.</text>
</comment>
<keyword evidence="1 4" id="KW-0547">Nucleotide-binding</keyword>
<dbReference type="GO" id="GO:0008829">
    <property type="term" value="F:dCTP deaminase activity"/>
    <property type="evidence" value="ECO:0007669"/>
    <property type="project" value="InterPro"/>
</dbReference>
<dbReference type="Pfam" id="PF22769">
    <property type="entry name" value="DCD"/>
    <property type="match status" value="1"/>
</dbReference>
<keyword evidence="3 4" id="KW-0546">Nucleotide metabolism</keyword>
<dbReference type="GO" id="GO:0033973">
    <property type="term" value="F:dCTP deaminase (dUMP-forming) activity"/>
    <property type="evidence" value="ECO:0007669"/>
    <property type="project" value="UniProtKB-UniRule"/>
</dbReference>
<accession>A0A857N8V1</accession>
<evidence type="ECO:0000313" key="5">
    <source>
        <dbReference type="EMBL" id="QHO63753.1"/>
    </source>
</evidence>
<feature type="active site" description="Proton donor/acceptor" evidence="4">
    <location>
        <position position="128"/>
    </location>
</feature>
<dbReference type="Gene3D" id="2.70.40.10">
    <property type="match status" value="1"/>
</dbReference>
<dbReference type="GO" id="GO:0015949">
    <property type="term" value="P:nucleobase-containing small molecule interconversion"/>
    <property type="evidence" value="ECO:0007669"/>
    <property type="project" value="TreeGrafter"/>
</dbReference>
<feature type="binding site" evidence="4">
    <location>
        <position position="161"/>
    </location>
    <ligand>
        <name>dCTP</name>
        <dbReference type="ChEBI" id="CHEBI:61481"/>
    </ligand>
</feature>
<proteinExistence type="inferred from homology"/>
<feature type="binding site" evidence="4">
    <location>
        <begin position="100"/>
        <end position="105"/>
    </location>
    <ligand>
        <name>dCTP</name>
        <dbReference type="ChEBI" id="CHEBI:61481"/>
    </ligand>
</feature>
<keyword evidence="6" id="KW-1185">Reference proteome</keyword>
<dbReference type="PANTHER" id="PTHR42680:SF3">
    <property type="entry name" value="DCTP DEAMINASE"/>
    <property type="match status" value="1"/>
</dbReference>
<sequence>MILSDRDMLERVATHSLLIDPFDPECVQPSTYDVRLGSQFRLFSSHDMTHIDLAQKRRVETQLVEVDELGFVLHPGEFALASTVERFRIPIDLAAKLEGKSSLGRLGLVVHATAGYIDPGFEGQITFEMSNVNVVPIVLRPGIKVAQICFFVMSSPVNRPYGTAGNRYQGQMGPTESRFWDSE</sequence>
<dbReference type="InterPro" id="IPR036157">
    <property type="entry name" value="dUTPase-like_sf"/>
</dbReference>
<feature type="binding site" evidence="4">
    <location>
        <position position="118"/>
    </location>
    <ligand>
        <name>dCTP</name>
        <dbReference type="ChEBI" id="CHEBI:61481"/>
    </ligand>
</feature>
<evidence type="ECO:0000313" key="6">
    <source>
        <dbReference type="Proteomes" id="UP000463983"/>
    </source>
</evidence>
<evidence type="ECO:0000256" key="1">
    <source>
        <dbReference type="ARBA" id="ARBA00022741"/>
    </source>
</evidence>
<comment type="subunit">
    <text evidence="4">Homotrimer.</text>
</comment>
<dbReference type="RefSeq" id="WP_161932115.1">
    <property type="nucleotide sequence ID" value="NZ_CP047901.1"/>
</dbReference>
<dbReference type="InterPro" id="IPR033704">
    <property type="entry name" value="dUTPase_trimeric"/>
</dbReference>
<protein>
    <recommendedName>
        <fullName evidence="4">dCTP deaminase, dUMP-forming</fullName>
        <ecNumber evidence="4">3.5.4.30</ecNumber>
    </recommendedName>
    <alternativeName>
        <fullName evidence="4">Bifunctional dCTP deaminase:dUTPase</fullName>
    </alternativeName>
    <alternativeName>
        <fullName evidence="4">DCD-DUT</fullName>
    </alternativeName>
</protein>
<evidence type="ECO:0000256" key="2">
    <source>
        <dbReference type="ARBA" id="ARBA00022801"/>
    </source>
</evidence>
<organism evidence="5 6">
    <name type="scientific">Candidatus Chazhemtobacterium aquaticus</name>
    <dbReference type="NCBI Taxonomy" id="2715735"/>
    <lineage>
        <taxon>Bacteria</taxon>
        <taxon>Candidatus Chazhemtobacteraceae</taxon>
        <taxon>Candidatus Chazhemtobacterium</taxon>
    </lineage>
</organism>
<dbReference type="SUPFAM" id="SSF51283">
    <property type="entry name" value="dUTPase-like"/>
    <property type="match status" value="1"/>
</dbReference>
<gene>
    <name evidence="4" type="primary">dcd</name>
    <name evidence="5" type="ORF">MICH65_0772</name>
</gene>
<dbReference type="InterPro" id="IPR011962">
    <property type="entry name" value="dCTP_deaminase"/>
</dbReference>
<comment type="function">
    <text evidence="4">Bifunctional enzyme that catalyzes both the deamination of dCTP to dUTP and the hydrolysis of dUTP to dUMP without releasing the toxic dUTP intermediate.</text>
</comment>
<dbReference type="EC" id="3.5.4.30" evidence="4"/>
<dbReference type="EMBL" id="CP047901">
    <property type="protein sequence ID" value="QHO63753.1"/>
    <property type="molecule type" value="Genomic_DNA"/>
</dbReference>
<dbReference type="HAMAP" id="MF_00146">
    <property type="entry name" value="dCTP_deaminase"/>
    <property type="match status" value="1"/>
</dbReference>
<feature type="site" description="Important for bifunctional activity" evidence="4">
    <location>
        <begin position="115"/>
        <end position="116"/>
    </location>
</feature>
<dbReference type="GO" id="GO:0000166">
    <property type="term" value="F:nucleotide binding"/>
    <property type="evidence" value="ECO:0007669"/>
    <property type="project" value="UniProtKB-KW"/>
</dbReference>
<reference evidence="6" key="1">
    <citation type="journal article" date="2020" name="Microorganisms">
        <title>Complete Genome of a Member of a New Bacterial Lineage in the Microgenomates Group Reveals an Unusual Nucleotide Composition Disparity Between Two Strands of DNA and Limited Metabolic Potential.</title>
        <authorList>
            <person name="Kadnikov V.V."/>
            <person name="Mardanov A.V."/>
            <person name="Beletsky A.V."/>
            <person name="Karnachuk O.V."/>
            <person name="Ravin N.V."/>
        </authorList>
    </citation>
    <scope>NUCLEOTIDE SEQUENCE [LARGE SCALE GENOMIC DNA]</scope>
</reference>
<comment type="similarity">
    <text evidence="4">Belongs to the dCTP deaminase family.</text>
</comment>
<dbReference type="CDD" id="cd07557">
    <property type="entry name" value="trimeric_dUTPase"/>
    <property type="match status" value="1"/>
</dbReference>
<dbReference type="AlphaFoldDB" id="A0A857N8V1"/>
<dbReference type="PANTHER" id="PTHR42680">
    <property type="entry name" value="DCTP DEAMINASE"/>
    <property type="match status" value="1"/>
</dbReference>
<keyword evidence="2 4" id="KW-0378">Hydrolase</keyword>
<dbReference type="KEGG" id="caqa:MICH65_0772"/>
<dbReference type="UniPathway" id="UPA00610">
    <property type="reaction ID" value="UER00667"/>
</dbReference>
<feature type="binding site" evidence="4">
    <location>
        <position position="171"/>
    </location>
    <ligand>
        <name>dCTP</name>
        <dbReference type="ChEBI" id="CHEBI:61481"/>
    </ligand>
</feature>
<comment type="catalytic activity">
    <reaction evidence="4">
        <text>dCTP + 2 H2O = dUMP + NH4(+) + diphosphate</text>
        <dbReference type="Rhea" id="RHEA:19205"/>
        <dbReference type="ChEBI" id="CHEBI:15377"/>
        <dbReference type="ChEBI" id="CHEBI:28938"/>
        <dbReference type="ChEBI" id="CHEBI:33019"/>
        <dbReference type="ChEBI" id="CHEBI:61481"/>
        <dbReference type="ChEBI" id="CHEBI:246422"/>
        <dbReference type="EC" id="3.5.4.30"/>
    </reaction>
</comment>
<feature type="binding site" evidence="4">
    <location>
        <position position="147"/>
    </location>
    <ligand>
        <name>dCTP</name>
        <dbReference type="ChEBI" id="CHEBI:61481"/>
    </ligand>
</feature>
<evidence type="ECO:0000256" key="3">
    <source>
        <dbReference type="ARBA" id="ARBA00023080"/>
    </source>
</evidence>